<feature type="region of interest" description="Disordered" evidence="2">
    <location>
        <begin position="1"/>
        <end position="55"/>
    </location>
</feature>
<organism evidence="4 5">
    <name type="scientific">Lolium multiflorum</name>
    <name type="common">Italian ryegrass</name>
    <name type="synonym">Lolium perenne subsp. multiflorum</name>
    <dbReference type="NCBI Taxonomy" id="4521"/>
    <lineage>
        <taxon>Eukaryota</taxon>
        <taxon>Viridiplantae</taxon>
        <taxon>Streptophyta</taxon>
        <taxon>Embryophyta</taxon>
        <taxon>Tracheophyta</taxon>
        <taxon>Spermatophyta</taxon>
        <taxon>Magnoliopsida</taxon>
        <taxon>Liliopsida</taxon>
        <taxon>Poales</taxon>
        <taxon>Poaceae</taxon>
        <taxon>BOP clade</taxon>
        <taxon>Pooideae</taxon>
        <taxon>Poodae</taxon>
        <taxon>Poeae</taxon>
        <taxon>Poeae Chloroplast Group 2 (Poeae type)</taxon>
        <taxon>Loliodinae</taxon>
        <taxon>Loliinae</taxon>
        <taxon>Lolium</taxon>
    </lineage>
</organism>
<evidence type="ECO:0000256" key="1">
    <source>
        <dbReference type="SAM" id="Coils"/>
    </source>
</evidence>
<sequence>MSSEGSLPAATSSTQDSNASDGLTDDLARMGQASSRKQEAGTSSRASGKDKTRGAWRGSDVTQYEIDWLYRSRRIPEGVTCRLPRGEIQPVLEPGEAVVFLAHFERGFGLPASDFFRQLLDFYRLQPHHLSGNAVFYLSCFVAFMEGYIGIRPARETFARFFSLRINSVQGKDIPKPKPPFNAGLVLSAPAKGAPFKFNGLESCRLWQTTFFYVKNAGDEDLINLPAFNPAPPTKTNWQYNPGRDHTETNRVVRFMQGLMRDTKICSDDIIRAFISRRVLPLQQRAHKISEMYGPGDPTKITGLALSKEDVVLKAGQICQTDMPDDWEWGLCPLSARNPPSKDAKARFPRIDSDRRGPVQKRPLDKYDPDPVIHCGSEDGPDSSFPPRQVSAGASCNKPQVHEHVPPLQAEVGDEFLDNLMAEGQKSDPPAADAGPSRASSGKRPRTEVIGGKQVSTKRYKQRRMPMSSGPALELGSAGSAGSADSARTSTPPPLKSGTIRGLYLPSETQDTGASNIGAGQADAGRAEPLVPSSPKKKKKKPSSSPTAPDASAPVFIPPPEATPTPPPSQGSSAAKQPVPSKTPKITTYLKPGASRGKAVEGGISGGSGDVVLHVSPAACCTGQAHRPPRALLTPGKLFEELLWEHRELAEAHSHCQVVPEASLEALKAQVAKLQGEKEQLLKEHNEALEAQKTALGELKEQAIQAALPA</sequence>
<name>A0AAD8VUK4_LOLMU</name>
<dbReference type="PANTHER" id="PTHR33026:SF7">
    <property type="entry name" value="OS03G0100275 PROTEIN"/>
    <property type="match status" value="1"/>
</dbReference>
<evidence type="ECO:0000313" key="5">
    <source>
        <dbReference type="Proteomes" id="UP001231189"/>
    </source>
</evidence>
<dbReference type="PANTHER" id="PTHR33026">
    <property type="entry name" value="OS06G0360600 PROTEIN"/>
    <property type="match status" value="1"/>
</dbReference>
<dbReference type="Proteomes" id="UP001231189">
    <property type="component" value="Unassembled WGS sequence"/>
</dbReference>
<evidence type="ECO:0000313" key="4">
    <source>
        <dbReference type="EMBL" id="KAK1618396.1"/>
    </source>
</evidence>
<evidence type="ECO:0000256" key="2">
    <source>
        <dbReference type="SAM" id="MobiDB-lite"/>
    </source>
</evidence>
<feature type="region of interest" description="Disordered" evidence="2">
    <location>
        <begin position="423"/>
        <end position="602"/>
    </location>
</feature>
<dbReference type="InterPro" id="IPR007321">
    <property type="entry name" value="Transposase_28"/>
</dbReference>
<keyword evidence="1" id="KW-0175">Coiled coil</keyword>
<dbReference type="AlphaFoldDB" id="A0AAD8VUK4"/>
<comment type="caution">
    <text evidence="4">The sequence shown here is derived from an EMBL/GenBank/DDBJ whole genome shotgun (WGS) entry which is preliminary data.</text>
</comment>
<feature type="compositionally biased region" description="Polar residues" evidence="2">
    <location>
        <begin position="1"/>
        <end position="21"/>
    </location>
</feature>
<proteinExistence type="predicted"/>
<dbReference type="Pfam" id="PF04195">
    <property type="entry name" value="Transposase_28"/>
    <property type="match status" value="1"/>
</dbReference>
<feature type="coiled-coil region" evidence="1">
    <location>
        <begin position="664"/>
        <end position="706"/>
    </location>
</feature>
<feature type="region of interest" description="Disordered" evidence="2">
    <location>
        <begin position="334"/>
        <end position="400"/>
    </location>
</feature>
<gene>
    <name evidence="4" type="ORF">QYE76_023913</name>
</gene>
<keyword evidence="5" id="KW-1185">Reference proteome</keyword>
<feature type="compositionally biased region" description="Polar residues" evidence="2">
    <location>
        <begin position="32"/>
        <end position="46"/>
    </location>
</feature>
<feature type="compositionally biased region" description="Low complexity" evidence="2">
    <location>
        <begin position="543"/>
        <end position="554"/>
    </location>
</feature>
<feature type="domain" description="Transposase (putative) gypsy type" evidence="3">
    <location>
        <begin position="98"/>
        <end position="165"/>
    </location>
</feature>
<feature type="compositionally biased region" description="Low complexity" evidence="2">
    <location>
        <begin position="468"/>
        <end position="487"/>
    </location>
</feature>
<accession>A0AAD8VUK4</accession>
<feature type="compositionally biased region" description="Basic and acidic residues" evidence="2">
    <location>
        <begin position="340"/>
        <end position="371"/>
    </location>
</feature>
<reference evidence="4" key="1">
    <citation type="submission" date="2023-07" db="EMBL/GenBank/DDBJ databases">
        <title>A chromosome-level genome assembly of Lolium multiflorum.</title>
        <authorList>
            <person name="Chen Y."/>
            <person name="Copetti D."/>
            <person name="Kolliker R."/>
            <person name="Studer B."/>
        </authorList>
    </citation>
    <scope>NUCLEOTIDE SEQUENCE</scope>
    <source>
        <strain evidence="4">02402/16</strain>
        <tissue evidence="4">Leaf</tissue>
    </source>
</reference>
<feature type="compositionally biased region" description="Pro residues" evidence="2">
    <location>
        <begin position="556"/>
        <end position="569"/>
    </location>
</feature>
<dbReference type="EMBL" id="JAUUTY010000006">
    <property type="protein sequence ID" value="KAK1618396.1"/>
    <property type="molecule type" value="Genomic_DNA"/>
</dbReference>
<evidence type="ECO:0000259" key="3">
    <source>
        <dbReference type="Pfam" id="PF04195"/>
    </source>
</evidence>
<protein>
    <recommendedName>
        <fullName evidence="3">Transposase (putative) gypsy type domain-containing protein</fullName>
    </recommendedName>
</protein>